<dbReference type="AlphaFoldDB" id="A0A2T4MZX7"/>
<evidence type="ECO:0000313" key="2">
    <source>
        <dbReference type="Proteomes" id="UP000241986"/>
    </source>
</evidence>
<dbReference type="Proteomes" id="UP000241986">
    <property type="component" value="Unassembled WGS sequence"/>
</dbReference>
<dbReference type="SUPFAM" id="SSF88659">
    <property type="entry name" value="Sigma3 and sigma4 domains of RNA polymerase sigma factors"/>
    <property type="match status" value="1"/>
</dbReference>
<comment type="caution">
    <text evidence="1">The sequence shown here is derived from an EMBL/GenBank/DDBJ whole genome shotgun (WGS) entry which is preliminary data.</text>
</comment>
<sequence length="364" mass="40764">MTSTKLEDGLELALQNIDSGAKKARNITIMKRYFGFDGMGGSSMEEAGRDFELTRESVRQITNRISSAFPSALPLVPAIQDAIKIIGEMMPCAASDAEKKLFELGFISKDFKIEGVINAGKCFGLITSEAEIIKLNDVRFIVSPAHQGLPKAIHSKAIKDISHNGAVSVQELAKLASGASDESALLLVNRIIESMDFVKWIDEDKSWFYFNGRGRNRLVSRLNKIFSVLNHVPVKSLMSGIERSWSKNLKENTTLLPVEQMVNLVKSLNGFSVDGDVISREGGEHYNEEVRPFEMAIVEYINSKEDKIAKEKEIEDAIVMNVQDKYNYSMALNYSPLFMKRERPEGSPEGRYFRGQYVLIGSMR</sequence>
<proteinExistence type="predicted"/>
<organism evidence="1 2">
    <name type="scientific">Aeromonas veronii</name>
    <dbReference type="NCBI Taxonomy" id="654"/>
    <lineage>
        <taxon>Bacteria</taxon>
        <taxon>Pseudomonadati</taxon>
        <taxon>Pseudomonadota</taxon>
        <taxon>Gammaproteobacteria</taxon>
        <taxon>Aeromonadales</taxon>
        <taxon>Aeromonadaceae</taxon>
        <taxon>Aeromonas</taxon>
    </lineage>
</organism>
<gene>
    <name evidence="1" type="ORF">DAA48_16520</name>
</gene>
<dbReference type="Gene3D" id="1.10.10.10">
    <property type="entry name" value="Winged helix-like DNA-binding domain superfamily/Winged helix DNA-binding domain"/>
    <property type="match status" value="1"/>
</dbReference>
<dbReference type="RefSeq" id="WP_107684042.1">
    <property type="nucleotide sequence ID" value="NZ_PZKL01000037.1"/>
</dbReference>
<protein>
    <recommendedName>
        <fullName evidence="3">RNA polymerase sigma-70 region 4 domain-containing protein</fullName>
    </recommendedName>
</protein>
<dbReference type="EMBL" id="PZKL01000037">
    <property type="protein sequence ID" value="PTH80159.1"/>
    <property type="molecule type" value="Genomic_DNA"/>
</dbReference>
<dbReference type="InterPro" id="IPR036388">
    <property type="entry name" value="WH-like_DNA-bd_sf"/>
</dbReference>
<dbReference type="InterPro" id="IPR018247">
    <property type="entry name" value="EF_Hand_1_Ca_BS"/>
</dbReference>
<dbReference type="PROSITE" id="PS00018">
    <property type="entry name" value="EF_HAND_1"/>
    <property type="match status" value="1"/>
</dbReference>
<name>A0A2T4MZX7_AERVE</name>
<accession>A0A2T4MZX7</accession>
<evidence type="ECO:0008006" key="3">
    <source>
        <dbReference type="Google" id="ProtNLM"/>
    </source>
</evidence>
<dbReference type="InterPro" id="IPR013324">
    <property type="entry name" value="RNA_pol_sigma_r3/r4-like"/>
</dbReference>
<reference evidence="1 2" key="1">
    <citation type="submission" date="2018-03" db="EMBL/GenBank/DDBJ databases">
        <title>Aeromonas veronii whole genome sequencing and analysis.</title>
        <authorList>
            <person name="Xie H."/>
            <person name="Liu T."/>
            <person name="Wang K."/>
        </authorList>
    </citation>
    <scope>NUCLEOTIDE SEQUENCE [LARGE SCALE GENOMIC DNA]</scope>
    <source>
        <strain evidence="1 2">XH.VA.1</strain>
    </source>
</reference>
<evidence type="ECO:0000313" key="1">
    <source>
        <dbReference type="EMBL" id="PTH80159.1"/>
    </source>
</evidence>